<dbReference type="InterPro" id="IPR025337">
    <property type="entry name" value="Questin_oxidase-like"/>
</dbReference>
<dbReference type="RefSeq" id="WP_315650991.1">
    <property type="nucleotide sequence ID" value="NZ_JAVXZY010000005.1"/>
</dbReference>
<evidence type="ECO:0000313" key="3">
    <source>
        <dbReference type="Proteomes" id="UP001246372"/>
    </source>
</evidence>
<dbReference type="PANTHER" id="PTHR35870">
    <property type="entry name" value="PROTEIN, PUTATIVE (AFU_ORTHOLOGUE AFUA_5G03330)-RELATED"/>
    <property type="match status" value="1"/>
</dbReference>
<sequence length="372" mass="40169">MTTMTTLTHSPVSDHDIHGSAARDVADAASTADLERLLGEALRFAPAYEEAMSNHLPMALHAAWELGASPQRLQALVEHEAVKLDAAPAAATVLPAAMAEPQGWLAWRGQQAAYPLLLGYFQRALAGAPADEVLRAHLPALLPGLHSFAFHGLIRCAHADESHRAGASTAELAAALATWAAWFELLPPGQAVDAAERLPLPAWGEQLRLQTAGWRCELGMISWRMQAASQTALYAGLAERLAPAPTLAQRRDELISFALDAYLHSRNFTLLHLITGLRALRVLQGLLGDDLDQRSAQALLARAAVSGWMAGRVQWQAAPTLPDPDRLAWPSLHAAALAQHDEHAIKLVHACWQEDGLRPDPRWRQAAALVLG</sequence>
<dbReference type="Proteomes" id="UP001246372">
    <property type="component" value="Unassembled WGS sequence"/>
</dbReference>
<proteinExistence type="predicted"/>
<accession>A0ABU3PCV4</accession>
<evidence type="ECO:0000256" key="1">
    <source>
        <dbReference type="ARBA" id="ARBA00023002"/>
    </source>
</evidence>
<name>A0ABU3PCV4_9BURK</name>
<comment type="caution">
    <text evidence="2">The sequence shown here is derived from an EMBL/GenBank/DDBJ whole genome shotgun (WGS) entry which is preliminary data.</text>
</comment>
<keyword evidence="1" id="KW-0560">Oxidoreductase</keyword>
<dbReference type="EMBL" id="JAVXZY010000005">
    <property type="protein sequence ID" value="MDT9000416.1"/>
    <property type="molecule type" value="Genomic_DNA"/>
</dbReference>
<keyword evidence="3" id="KW-1185">Reference proteome</keyword>
<gene>
    <name evidence="2" type="ORF">RQP53_14165</name>
</gene>
<dbReference type="Pfam" id="PF14027">
    <property type="entry name" value="Questin_oxidase"/>
    <property type="match status" value="1"/>
</dbReference>
<evidence type="ECO:0000313" key="2">
    <source>
        <dbReference type="EMBL" id="MDT9000416.1"/>
    </source>
</evidence>
<reference evidence="2" key="1">
    <citation type="submission" date="2023-09" db="EMBL/GenBank/DDBJ databases">
        <title>Paucibacter sp. APW11 Genome sequencing and assembly.</title>
        <authorList>
            <person name="Kim I."/>
        </authorList>
    </citation>
    <scope>NUCLEOTIDE SEQUENCE</scope>
    <source>
        <strain evidence="2">APW11</strain>
    </source>
</reference>
<organism evidence="2 3">
    <name type="scientific">Roseateles aquae</name>
    <dbReference type="NCBI Taxonomy" id="3077235"/>
    <lineage>
        <taxon>Bacteria</taxon>
        <taxon>Pseudomonadati</taxon>
        <taxon>Pseudomonadota</taxon>
        <taxon>Betaproteobacteria</taxon>
        <taxon>Burkholderiales</taxon>
        <taxon>Sphaerotilaceae</taxon>
        <taxon>Roseateles</taxon>
    </lineage>
</organism>
<protein>
    <submittedName>
        <fullName evidence="2">Questin oxidase family protein</fullName>
    </submittedName>
</protein>
<dbReference type="PANTHER" id="PTHR35870:SF1">
    <property type="entry name" value="PROTEIN, PUTATIVE (AFU_ORTHOLOGUE AFUA_5G03330)-RELATED"/>
    <property type="match status" value="1"/>
</dbReference>